<proteinExistence type="predicted"/>
<accession>A0A8C7EDZ4</accession>
<dbReference type="SUPFAM" id="SSF49879">
    <property type="entry name" value="SMAD/FHA domain"/>
    <property type="match status" value="1"/>
</dbReference>
<dbReference type="Ensembl" id="ENSNPET00000013210.1">
    <property type="protein sequence ID" value="ENSNPEP00000012892.1"/>
    <property type="gene ID" value="ENSNPEG00000009631.1"/>
</dbReference>
<dbReference type="Pfam" id="PF00498">
    <property type="entry name" value="FHA"/>
    <property type="match status" value="1"/>
</dbReference>
<dbReference type="Gene3D" id="2.60.200.20">
    <property type="match status" value="1"/>
</dbReference>
<evidence type="ECO:0000313" key="2">
    <source>
        <dbReference type="Ensembl" id="ENSNPEP00000012892.1"/>
    </source>
</evidence>
<name>A0A8C7EDZ4_NOTPE</name>
<evidence type="ECO:0000313" key="3">
    <source>
        <dbReference type="Proteomes" id="UP000694420"/>
    </source>
</evidence>
<dbReference type="Proteomes" id="UP000694420">
    <property type="component" value="Unplaced"/>
</dbReference>
<feature type="domain" description="FHA" evidence="1">
    <location>
        <begin position="38"/>
        <end position="90"/>
    </location>
</feature>
<dbReference type="InterPro" id="IPR000253">
    <property type="entry name" value="FHA_dom"/>
</dbReference>
<dbReference type="AlphaFoldDB" id="A0A8C7EDZ4"/>
<organism evidence="2 3">
    <name type="scientific">Nothoprocta perdicaria</name>
    <name type="common">Chilean tinamou</name>
    <name type="synonym">Crypturus perdicarius</name>
    <dbReference type="NCBI Taxonomy" id="30464"/>
    <lineage>
        <taxon>Eukaryota</taxon>
        <taxon>Metazoa</taxon>
        <taxon>Chordata</taxon>
        <taxon>Craniata</taxon>
        <taxon>Vertebrata</taxon>
        <taxon>Euteleostomi</taxon>
        <taxon>Archelosauria</taxon>
        <taxon>Archosauria</taxon>
        <taxon>Dinosauria</taxon>
        <taxon>Saurischia</taxon>
        <taxon>Theropoda</taxon>
        <taxon>Coelurosauria</taxon>
        <taxon>Aves</taxon>
        <taxon>Palaeognathae</taxon>
        <taxon>Tinamiformes</taxon>
        <taxon>Tinamidae</taxon>
        <taxon>Nothoprocta</taxon>
    </lineage>
</organism>
<dbReference type="InterPro" id="IPR008984">
    <property type="entry name" value="SMAD_FHA_dom_sf"/>
</dbReference>
<reference evidence="2" key="1">
    <citation type="submission" date="2025-08" db="UniProtKB">
        <authorList>
            <consortium name="Ensembl"/>
        </authorList>
    </citation>
    <scope>IDENTIFICATION</scope>
</reference>
<keyword evidence="3" id="KW-1185">Reference proteome</keyword>
<evidence type="ECO:0000259" key="1">
    <source>
        <dbReference type="PROSITE" id="PS50006"/>
    </source>
</evidence>
<protein>
    <recommendedName>
        <fullName evidence="1">FHA domain-containing protein</fullName>
    </recommendedName>
</protein>
<reference evidence="2" key="2">
    <citation type="submission" date="2025-09" db="UniProtKB">
        <authorList>
            <consortium name="Ensembl"/>
        </authorList>
    </citation>
    <scope>IDENTIFICATION</scope>
</reference>
<sequence>IEDGRGAMAARGASRLAWCLRRVGASGEWLLLEAGTEVSVGRGLDLTYQLVSKTCPLMISRKHCVFQQNAEGQWTVKDNKVQRWLGDFVF</sequence>
<dbReference type="PROSITE" id="PS50006">
    <property type="entry name" value="FHA_DOMAIN"/>
    <property type="match status" value="1"/>
</dbReference>